<evidence type="ECO:0000256" key="2">
    <source>
        <dbReference type="ARBA" id="ARBA00023125"/>
    </source>
</evidence>
<keyword evidence="1" id="KW-0805">Transcription regulation</keyword>
<dbReference type="Pfam" id="PF12833">
    <property type="entry name" value="HTH_18"/>
    <property type="match status" value="1"/>
</dbReference>
<dbReference type="PROSITE" id="PS00041">
    <property type="entry name" value="HTH_ARAC_FAMILY_1"/>
    <property type="match status" value="1"/>
</dbReference>
<evidence type="ECO:0000313" key="6">
    <source>
        <dbReference type="EMBL" id="RDK03205.1"/>
    </source>
</evidence>
<dbReference type="PANTHER" id="PTHR46796:SF2">
    <property type="entry name" value="TRANSCRIPTIONAL REGULATORY PROTEIN"/>
    <property type="match status" value="1"/>
</dbReference>
<dbReference type="SMART" id="SM00342">
    <property type="entry name" value="HTH_ARAC"/>
    <property type="match status" value="1"/>
</dbReference>
<dbReference type="PANTHER" id="PTHR46796">
    <property type="entry name" value="HTH-TYPE TRANSCRIPTIONAL ACTIVATOR RHAS-RELATED"/>
    <property type="match status" value="1"/>
</dbReference>
<comment type="caution">
    <text evidence="6">The sequence shown here is derived from an EMBL/GenBank/DDBJ whole genome shotgun (WGS) entry which is preliminary data.</text>
</comment>
<dbReference type="InterPro" id="IPR018060">
    <property type="entry name" value="HTH_AraC"/>
</dbReference>
<evidence type="ECO:0000259" key="5">
    <source>
        <dbReference type="PROSITE" id="PS01124"/>
    </source>
</evidence>
<organism evidence="6 7">
    <name type="scientific">Paraburkholderia lacunae</name>
    <dbReference type="NCBI Taxonomy" id="2211104"/>
    <lineage>
        <taxon>Bacteria</taxon>
        <taxon>Pseudomonadati</taxon>
        <taxon>Pseudomonadota</taxon>
        <taxon>Betaproteobacteria</taxon>
        <taxon>Burkholderiales</taxon>
        <taxon>Burkholderiaceae</taxon>
        <taxon>Paraburkholderia</taxon>
    </lineage>
</organism>
<dbReference type="GO" id="GO:0043565">
    <property type="term" value="F:sequence-specific DNA binding"/>
    <property type="evidence" value="ECO:0007669"/>
    <property type="project" value="InterPro"/>
</dbReference>
<evidence type="ECO:0000313" key="7">
    <source>
        <dbReference type="Proteomes" id="UP000254875"/>
    </source>
</evidence>
<dbReference type="Pfam" id="PF02311">
    <property type="entry name" value="AraC_binding"/>
    <property type="match status" value="1"/>
</dbReference>
<keyword evidence="2" id="KW-0238">DNA-binding</keyword>
<gene>
    <name evidence="6" type="ORF">DLM46_10015</name>
</gene>
<dbReference type="InterPro" id="IPR037923">
    <property type="entry name" value="HTH-like"/>
</dbReference>
<sequence length="280" mass="31246">MARKNVQNSSEFWSLPSCAGIEFLHAHYNTHTFPRHVHDQLVIGMTEHGAGYFTSNNRNHVATRNTLIVFNPDEPHSGGVAPGTQWRYRALYLSPSEISRLSLEITESSKVRYFRNNNVADPALAAYAARIHCSSRSSAGRLALESRLVSLLAQIIHRHGDPAPRIPKCGNEHSAVKRIKDYIRGYFPTDIALGDLAALTRMSEYQVLRAFKKETGLTPHAYLNQVRLSNSKRLISAGLTLTDVANDVGFFDQSHLIRLFKQSYGFTPGQYARAAAVRAV</sequence>
<dbReference type="RefSeq" id="WP_115100597.1">
    <property type="nucleotide sequence ID" value="NZ_QHKS01000005.1"/>
</dbReference>
<feature type="domain" description="HTH araC/xylS-type" evidence="5">
    <location>
        <begin position="177"/>
        <end position="274"/>
    </location>
</feature>
<dbReference type="SUPFAM" id="SSF51215">
    <property type="entry name" value="Regulatory protein AraC"/>
    <property type="match status" value="1"/>
</dbReference>
<keyword evidence="7" id="KW-1185">Reference proteome</keyword>
<dbReference type="GO" id="GO:0003700">
    <property type="term" value="F:DNA-binding transcription factor activity"/>
    <property type="evidence" value="ECO:0007669"/>
    <property type="project" value="InterPro"/>
</dbReference>
<name>A0A370NCA1_9BURK</name>
<dbReference type="AlphaFoldDB" id="A0A370NCA1"/>
<dbReference type="Gene3D" id="1.10.10.60">
    <property type="entry name" value="Homeodomain-like"/>
    <property type="match status" value="1"/>
</dbReference>
<protein>
    <recommendedName>
        <fullName evidence="5">HTH araC/xylS-type domain-containing protein</fullName>
    </recommendedName>
</protein>
<dbReference type="InterPro" id="IPR003313">
    <property type="entry name" value="AraC-bd"/>
</dbReference>
<reference evidence="7" key="1">
    <citation type="submission" date="2018-05" db="EMBL/GenBank/DDBJ databases">
        <authorList>
            <person name="Feng T."/>
        </authorList>
    </citation>
    <scope>NUCLEOTIDE SEQUENCE [LARGE SCALE GENOMIC DNA]</scope>
    <source>
        <strain evidence="7">S27</strain>
    </source>
</reference>
<dbReference type="InterPro" id="IPR018062">
    <property type="entry name" value="HTH_AraC-typ_CS"/>
</dbReference>
<dbReference type="InterPro" id="IPR050204">
    <property type="entry name" value="AraC_XylS_family_regulators"/>
</dbReference>
<dbReference type="EMBL" id="QHKS01000005">
    <property type="protein sequence ID" value="RDK03205.1"/>
    <property type="molecule type" value="Genomic_DNA"/>
</dbReference>
<dbReference type="Gene3D" id="2.60.120.280">
    <property type="entry name" value="Regulatory protein AraC"/>
    <property type="match status" value="1"/>
</dbReference>
<dbReference type="InterPro" id="IPR009057">
    <property type="entry name" value="Homeodomain-like_sf"/>
</dbReference>
<dbReference type="SUPFAM" id="SSF46689">
    <property type="entry name" value="Homeodomain-like"/>
    <property type="match status" value="2"/>
</dbReference>
<keyword evidence="4" id="KW-0804">Transcription</keyword>
<evidence type="ECO:0000256" key="1">
    <source>
        <dbReference type="ARBA" id="ARBA00023015"/>
    </source>
</evidence>
<dbReference type="PROSITE" id="PS01124">
    <property type="entry name" value="HTH_ARAC_FAMILY_2"/>
    <property type="match status" value="1"/>
</dbReference>
<accession>A0A370NCA1</accession>
<proteinExistence type="predicted"/>
<dbReference type="OrthoDB" id="3631840at2"/>
<dbReference type="Proteomes" id="UP000254875">
    <property type="component" value="Unassembled WGS sequence"/>
</dbReference>
<evidence type="ECO:0000256" key="3">
    <source>
        <dbReference type="ARBA" id="ARBA00023159"/>
    </source>
</evidence>
<evidence type="ECO:0000256" key="4">
    <source>
        <dbReference type="ARBA" id="ARBA00023163"/>
    </source>
</evidence>
<keyword evidence="3" id="KW-0010">Activator</keyword>